<feature type="region of interest" description="Disordered" evidence="7">
    <location>
        <begin position="835"/>
        <end position="932"/>
    </location>
</feature>
<evidence type="ECO:0000256" key="4">
    <source>
        <dbReference type="ARBA" id="ARBA00022583"/>
    </source>
</evidence>
<dbReference type="SMART" id="SM00167">
    <property type="entry name" value="VPS9"/>
    <property type="match status" value="1"/>
</dbReference>
<dbReference type="PROSITE" id="PS50018">
    <property type="entry name" value="RAS_GTPASE_ACTIV_2"/>
    <property type="match status" value="1"/>
</dbReference>
<dbReference type="PROSITE" id="PS51205">
    <property type="entry name" value="VPS9"/>
    <property type="match status" value="1"/>
</dbReference>
<dbReference type="GO" id="GO:0005085">
    <property type="term" value="F:guanyl-nucleotide exchange factor activity"/>
    <property type="evidence" value="ECO:0007669"/>
    <property type="project" value="UniProtKB-KW"/>
</dbReference>
<feature type="compositionally biased region" description="Basic and acidic residues" evidence="7">
    <location>
        <begin position="964"/>
        <end position="976"/>
    </location>
</feature>
<dbReference type="GO" id="GO:0051049">
    <property type="term" value="P:regulation of transport"/>
    <property type="evidence" value="ECO:0007669"/>
    <property type="project" value="UniProtKB-ARBA"/>
</dbReference>
<dbReference type="InterPro" id="IPR001936">
    <property type="entry name" value="RasGAP_dom"/>
</dbReference>
<dbReference type="GO" id="GO:0005096">
    <property type="term" value="F:GTPase activator activity"/>
    <property type="evidence" value="ECO:0007669"/>
    <property type="project" value="UniProtKB-KW"/>
</dbReference>
<dbReference type="PANTHER" id="PTHR23101">
    <property type="entry name" value="RAB GDP/GTP EXCHANGE FACTOR"/>
    <property type="match status" value="1"/>
</dbReference>
<evidence type="ECO:0000313" key="11">
    <source>
        <dbReference type="Proteomes" id="UP000261540"/>
    </source>
</evidence>
<dbReference type="Gene3D" id="1.10.246.120">
    <property type="match status" value="1"/>
</dbReference>
<feature type="region of interest" description="Disordered" evidence="7">
    <location>
        <begin position="715"/>
        <end position="805"/>
    </location>
</feature>
<feature type="region of interest" description="Disordered" evidence="7">
    <location>
        <begin position="531"/>
        <end position="586"/>
    </location>
</feature>
<keyword evidence="3" id="KW-0343">GTPase activation</keyword>
<evidence type="ECO:0000256" key="2">
    <source>
        <dbReference type="ARBA" id="ARBA00008489"/>
    </source>
</evidence>
<dbReference type="OrthoDB" id="10264848at2759"/>
<comment type="similarity">
    <text evidence="2">Belongs to the GAPVD1 family.</text>
</comment>
<evidence type="ECO:0000259" key="9">
    <source>
        <dbReference type="PROSITE" id="PS51205"/>
    </source>
</evidence>
<proteinExistence type="inferred from homology"/>
<keyword evidence="11" id="KW-1185">Reference proteome</keyword>
<keyword evidence="6" id="KW-0472">Membrane</keyword>
<evidence type="ECO:0000259" key="8">
    <source>
        <dbReference type="PROSITE" id="PS50018"/>
    </source>
</evidence>
<dbReference type="SUPFAM" id="SSF109993">
    <property type="entry name" value="VPS9 domain"/>
    <property type="match status" value="1"/>
</dbReference>
<dbReference type="Pfam" id="PF18151">
    <property type="entry name" value="DUF5601"/>
    <property type="match status" value="1"/>
</dbReference>
<feature type="domain" description="VPS9" evidence="9">
    <location>
        <begin position="1224"/>
        <end position="1364"/>
    </location>
</feature>
<dbReference type="InterPro" id="IPR045046">
    <property type="entry name" value="Vps9-like"/>
</dbReference>
<dbReference type="GO" id="GO:0031267">
    <property type="term" value="F:small GTPase binding"/>
    <property type="evidence" value="ECO:0007669"/>
    <property type="project" value="TreeGrafter"/>
</dbReference>
<dbReference type="InterPro" id="IPR008936">
    <property type="entry name" value="Rho_GTPase_activation_prot"/>
</dbReference>
<dbReference type="InterPro" id="IPR041545">
    <property type="entry name" value="DUF5601"/>
</dbReference>
<sequence>MATLDVHTLAHHLKQERLYVASEKQLIQRLNADVLKGAEMLYCTTWVAGEQRNNLDRVIRTSTEASPTECCQRARLLEDTRFVDGYTALGHQVVACGELLAGLRSDSGLVASCLEAGQRLSPERALSAAHTVFASLYGCCVTQEDEGYLLKVLCRLAELELPASEPLPRLPGHGGLFSSTFTLLFQLLSRALPAGQLFLTAALHGPIMQLLVEDEEPLETDPARVGERPARRAQAQRPGNPAERAQAAAKANAAKLAALAERFMGGLRSSTYCFPPGLCWALAQVRRLLLARMGPAEARAVCANLLLTCFVCPAVINPEQYGIVSDAPINEAARFNLTQLGQLLQQLAAEEPSKAETGRKSVQPKLDKSCIADFLDAVIGEMTEQAPPTASRDPLEGLTKMAVYITQNQLHALVELLHDLILGGHLQVEEQQKLQALLVNVPLPESPTPRGSRDSMELLPPAAGTANKNTLPLGSTLSRSTMALDVDLESGSQESSQEAGPEEVLVISLGNTPRTLPGMMSENDVLALEGGDGALTAQDPGGGPHRGPAASRRFSCCHDNAEEAASEARSNSDSSVDLDVESEPGAASLSESCEVEVLLLMKREQARNCLDVCDTWSTDALASDFDPGLDEDRLLEVTGASAEPPQASLILLSSFGSCSGSMLAESFAGSTVSEATSDAWSVEVLPGDQEALDVKPQERMQEVDSDVLDDVMQVTSHPISPGKGMGSDVSAAPAEDAQSESGSDGKDSVAGPDGAGAGCGSPQHSPSDREAVLFTVDHPGSEEGPAPCTVVRPKGQNARAAHPPSFPAAFPLPGLRSAELEHVKQRLSLPEQLGRVCIDDPSGHGRRPVSDPGVQRRVVLEDRQHPHTKGEAEEKKDSDDEQPDRNRPWWKKRLASALPKGPKSAFRKKDRSDKQATGSYRVQPGESPPGLAEDILDKYRNIKRNGSAAPVLAGVEAEAEPAVETEHREDVLRDEASSSVVTDNRPESYPNDDCAPRYQFSLSDAKKKLRLALSSANALILPIIPPASIPNGLPDHVHREGNEVVCFLKVQLAEAINLQDKKQMAQIQETLRCVSHVSTGQCEELLAAVASDYRKRAPYVAYLTRCRQGLQVTQAHLERRLRRVLRDKEVTSRCFTAACVRLLLKRMEDKMMNFTVAFQGFTAADDKTAAVEDFLQHLYGLMAQDAIWQFASEEQLQDAQVVIERSVMNHIFKMAFYPNLDGDTLRDQVLHEHIERLSKVVTANHKALQIPQVYLKEAPWPAAQAEIGAMSAYRTPRDKVQCVLRMCTSIMNLLSLANEDAVPGADDFLPVLVFVLIKANPLCLLSTIQYISNFYSSGLSGEESYWWMQFTAAVEFIKTIDDRK</sequence>
<dbReference type="GO" id="GO:0030139">
    <property type="term" value="C:endocytic vesicle"/>
    <property type="evidence" value="ECO:0007669"/>
    <property type="project" value="TreeGrafter"/>
</dbReference>
<dbReference type="GeneTree" id="ENSGT00940000156611"/>
<dbReference type="InterPro" id="IPR003123">
    <property type="entry name" value="VPS9"/>
</dbReference>
<feature type="region of interest" description="Disordered" evidence="7">
    <location>
        <begin position="218"/>
        <end position="246"/>
    </location>
</feature>
<feature type="region of interest" description="Disordered" evidence="7">
    <location>
        <begin position="953"/>
        <end position="992"/>
    </location>
</feature>
<feature type="compositionally biased region" description="Basic and acidic residues" evidence="7">
    <location>
        <begin position="858"/>
        <end position="887"/>
    </location>
</feature>
<keyword evidence="4" id="KW-0254">Endocytosis</keyword>
<dbReference type="Gene3D" id="1.10.506.10">
    <property type="entry name" value="GTPase Activation - p120gap, domain 1"/>
    <property type="match status" value="1"/>
</dbReference>
<comment type="subcellular location">
    <subcellularLocation>
        <location evidence="1">Membrane</location>
        <topology evidence="1">Peripheral membrane protein</topology>
    </subcellularLocation>
</comment>
<dbReference type="Ensembl" id="ENSPKIT00000012420.1">
    <property type="protein sequence ID" value="ENSPKIP00000031573.1"/>
    <property type="gene ID" value="ENSPKIG00000011999.1"/>
</dbReference>
<evidence type="ECO:0000256" key="3">
    <source>
        <dbReference type="ARBA" id="ARBA00022468"/>
    </source>
</evidence>
<dbReference type="Pfam" id="PF02204">
    <property type="entry name" value="VPS9"/>
    <property type="match status" value="1"/>
</dbReference>
<dbReference type="Pfam" id="PF00616">
    <property type="entry name" value="RasGAP"/>
    <property type="match status" value="1"/>
</dbReference>
<dbReference type="GO" id="GO:0016020">
    <property type="term" value="C:membrane"/>
    <property type="evidence" value="ECO:0007669"/>
    <property type="project" value="UniProtKB-SubCell"/>
</dbReference>
<accession>A0A3B3SMK2</accession>
<protein>
    <submittedName>
        <fullName evidence="10">GTPase-activating protein and VPS9 domain-containing protein 1-like</fullName>
    </submittedName>
</protein>
<evidence type="ECO:0000256" key="6">
    <source>
        <dbReference type="ARBA" id="ARBA00023136"/>
    </source>
</evidence>
<evidence type="ECO:0000256" key="1">
    <source>
        <dbReference type="ARBA" id="ARBA00004170"/>
    </source>
</evidence>
<feature type="compositionally biased region" description="Basic and acidic residues" evidence="7">
    <location>
        <begin position="221"/>
        <end position="230"/>
    </location>
</feature>
<dbReference type="SMART" id="SM00323">
    <property type="entry name" value="RasGAP"/>
    <property type="match status" value="1"/>
</dbReference>
<organism evidence="10 11">
    <name type="scientific">Paramormyrops kingsleyae</name>
    <dbReference type="NCBI Taxonomy" id="1676925"/>
    <lineage>
        <taxon>Eukaryota</taxon>
        <taxon>Metazoa</taxon>
        <taxon>Chordata</taxon>
        <taxon>Craniata</taxon>
        <taxon>Vertebrata</taxon>
        <taxon>Euteleostomi</taxon>
        <taxon>Actinopterygii</taxon>
        <taxon>Neopterygii</taxon>
        <taxon>Teleostei</taxon>
        <taxon>Osteoglossocephala</taxon>
        <taxon>Osteoglossomorpha</taxon>
        <taxon>Osteoglossiformes</taxon>
        <taxon>Mormyridae</taxon>
        <taxon>Paramormyrops</taxon>
    </lineage>
</organism>
<evidence type="ECO:0000256" key="7">
    <source>
        <dbReference type="SAM" id="MobiDB-lite"/>
    </source>
</evidence>
<keyword evidence="5" id="KW-0344">Guanine-nucleotide releasing factor</keyword>
<feature type="region of interest" description="Disordered" evidence="7">
    <location>
        <begin position="445"/>
        <end position="475"/>
    </location>
</feature>
<reference evidence="10" key="2">
    <citation type="submission" date="2025-09" db="UniProtKB">
        <authorList>
            <consortium name="Ensembl"/>
        </authorList>
    </citation>
    <scope>IDENTIFICATION</scope>
</reference>
<dbReference type="KEGG" id="pki:111853994"/>
<dbReference type="Gene3D" id="1.20.1050.80">
    <property type="entry name" value="VPS9 domain"/>
    <property type="match status" value="1"/>
</dbReference>
<reference evidence="10" key="1">
    <citation type="submission" date="2025-08" db="UniProtKB">
        <authorList>
            <consortium name="Ensembl"/>
        </authorList>
    </citation>
    <scope>IDENTIFICATION</scope>
</reference>
<dbReference type="PANTHER" id="PTHR23101:SF25">
    <property type="entry name" value="GTPASE-ACTIVATING PROTEIN AND VPS9 DOMAIN-CONTAINING PROTEIN 1"/>
    <property type="match status" value="1"/>
</dbReference>
<dbReference type="STRING" id="1676925.ENSPKIP00000031573"/>
<evidence type="ECO:0000313" key="10">
    <source>
        <dbReference type="Ensembl" id="ENSPKIP00000031573.1"/>
    </source>
</evidence>
<name>A0A3B3SMK2_9TELE</name>
<dbReference type="Proteomes" id="UP000261540">
    <property type="component" value="Unplaced"/>
</dbReference>
<evidence type="ECO:0000256" key="5">
    <source>
        <dbReference type="ARBA" id="ARBA00022658"/>
    </source>
</evidence>
<dbReference type="InterPro" id="IPR037191">
    <property type="entry name" value="VPS9_dom_sf"/>
</dbReference>
<dbReference type="SUPFAM" id="SSF48350">
    <property type="entry name" value="GTPase activation domain, GAP"/>
    <property type="match status" value="1"/>
</dbReference>
<dbReference type="FunFam" id="1.20.1050.80:FF:000001">
    <property type="entry name" value="GTPase-activating protein and VPS9 domain-containing protein 1 isoform X1"/>
    <property type="match status" value="1"/>
</dbReference>
<feature type="compositionally biased region" description="Low complexity" evidence="7">
    <location>
        <begin position="232"/>
        <end position="246"/>
    </location>
</feature>
<dbReference type="GO" id="GO:0005829">
    <property type="term" value="C:cytosol"/>
    <property type="evidence" value="ECO:0007669"/>
    <property type="project" value="TreeGrafter"/>
</dbReference>
<feature type="domain" description="Ras-GAP" evidence="8">
    <location>
        <begin position="144"/>
        <end position="349"/>
    </location>
</feature>
<feature type="compositionally biased region" description="Polar residues" evidence="7">
    <location>
        <begin position="466"/>
        <end position="475"/>
    </location>
</feature>
<dbReference type="GO" id="GO:0006897">
    <property type="term" value="P:endocytosis"/>
    <property type="evidence" value="ECO:0007669"/>
    <property type="project" value="UniProtKB-KW"/>
</dbReference>